<evidence type="ECO:0000256" key="6">
    <source>
        <dbReference type="ARBA" id="ARBA00023098"/>
    </source>
</evidence>
<evidence type="ECO:0000256" key="2">
    <source>
        <dbReference type="ARBA" id="ARBA00005194"/>
    </source>
</evidence>
<reference evidence="11 12" key="1">
    <citation type="submission" date="2019-05" db="EMBL/GenBank/DDBJ databases">
        <title>Verrucobacter flavum gen. nov., sp. nov. a new member of the family Verrucomicrobiaceae.</title>
        <authorList>
            <person name="Szuroczki S."/>
            <person name="Abbaszade G."/>
            <person name="Szabo A."/>
            <person name="Felfoldi T."/>
            <person name="Schumann P."/>
            <person name="Boka K."/>
            <person name="Keki Z."/>
            <person name="Toumi M."/>
            <person name="Toth E."/>
        </authorList>
    </citation>
    <scope>NUCLEOTIDE SEQUENCE [LARGE SCALE GENOMIC DNA]</scope>
    <source>
        <strain evidence="11 12">MG-N-17</strain>
    </source>
</reference>
<evidence type="ECO:0000256" key="1">
    <source>
        <dbReference type="ARBA" id="ARBA00003761"/>
    </source>
</evidence>
<dbReference type="PROSITE" id="PS00188">
    <property type="entry name" value="BIOTIN"/>
    <property type="match status" value="1"/>
</dbReference>
<dbReference type="PANTHER" id="PTHR45266">
    <property type="entry name" value="OXALOACETATE DECARBOXYLASE ALPHA CHAIN"/>
    <property type="match status" value="1"/>
</dbReference>
<comment type="pathway">
    <text evidence="2 9">Lipid metabolism; fatty acid biosynthesis.</text>
</comment>
<dbReference type="Gene3D" id="2.40.50.100">
    <property type="match status" value="1"/>
</dbReference>
<gene>
    <name evidence="11" type="primary">accB</name>
    <name evidence="11" type="ORF">FEM03_04675</name>
</gene>
<evidence type="ECO:0000256" key="3">
    <source>
        <dbReference type="ARBA" id="ARBA00017562"/>
    </source>
</evidence>
<dbReference type="GO" id="GO:0009317">
    <property type="term" value="C:acetyl-CoA carboxylase complex"/>
    <property type="evidence" value="ECO:0007669"/>
    <property type="project" value="InterPro"/>
</dbReference>
<dbReference type="GO" id="GO:0006633">
    <property type="term" value="P:fatty acid biosynthetic process"/>
    <property type="evidence" value="ECO:0007669"/>
    <property type="project" value="UniProtKB-UniPathway"/>
</dbReference>
<evidence type="ECO:0000256" key="8">
    <source>
        <dbReference type="ARBA" id="ARBA00023267"/>
    </source>
</evidence>
<dbReference type="RefSeq" id="WP_138085025.1">
    <property type="nucleotide sequence ID" value="NZ_VAUV01000003.1"/>
</dbReference>
<dbReference type="PRINTS" id="PR01071">
    <property type="entry name" value="ACOABIOTINCC"/>
</dbReference>
<organism evidence="11 12">
    <name type="scientific">Phragmitibacter flavus</name>
    <dbReference type="NCBI Taxonomy" id="2576071"/>
    <lineage>
        <taxon>Bacteria</taxon>
        <taxon>Pseudomonadati</taxon>
        <taxon>Verrucomicrobiota</taxon>
        <taxon>Verrucomicrobiia</taxon>
        <taxon>Verrucomicrobiales</taxon>
        <taxon>Verrucomicrobiaceae</taxon>
        <taxon>Phragmitibacter</taxon>
    </lineage>
</organism>
<dbReference type="InterPro" id="IPR050709">
    <property type="entry name" value="Biotin_Carboxyl_Carrier/Decarb"/>
</dbReference>
<evidence type="ECO:0000256" key="4">
    <source>
        <dbReference type="ARBA" id="ARBA00022516"/>
    </source>
</evidence>
<keyword evidence="8 9" id="KW-0092">Biotin</keyword>
<dbReference type="PROSITE" id="PS50968">
    <property type="entry name" value="BIOTINYL_LIPOYL"/>
    <property type="match status" value="1"/>
</dbReference>
<keyword evidence="12" id="KW-1185">Reference proteome</keyword>
<dbReference type="InterPro" id="IPR001249">
    <property type="entry name" value="AcCoA_biotinCC"/>
</dbReference>
<dbReference type="EMBL" id="VAUV01000003">
    <property type="protein sequence ID" value="TLD72022.1"/>
    <property type="molecule type" value="Genomic_DNA"/>
</dbReference>
<evidence type="ECO:0000313" key="11">
    <source>
        <dbReference type="EMBL" id="TLD72022.1"/>
    </source>
</evidence>
<keyword evidence="5 9" id="KW-0276">Fatty acid metabolism</keyword>
<dbReference type="Proteomes" id="UP000306196">
    <property type="component" value="Unassembled WGS sequence"/>
</dbReference>
<evidence type="ECO:0000313" key="12">
    <source>
        <dbReference type="Proteomes" id="UP000306196"/>
    </source>
</evidence>
<evidence type="ECO:0000259" key="10">
    <source>
        <dbReference type="PROSITE" id="PS50968"/>
    </source>
</evidence>
<dbReference type="InterPro" id="IPR001882">
    <property type="entry name" value="Biotin_BS"/>
</dbReference>
<dbReference type="Pfam" id="PF00364">
    <property type="entry name" value="Biotin_lipoyl"/>
    <property type="match status" value="1"/>
</dbReference>
<dbReference type="PANTHER" id="PTHR45266:SF3">
    <property type="entry name" value="OXALOACETATE DECARBOXYLASE ALPHA CHAIN"/>
    <property type="match status" value="1"/>
</dbReference>
<dbReference type="NCBIfam" id="TIGR00531">
    <property type="entry name" value="BCCP"/>
    <property type="match status" value="1"/>
</dbReference>
<sequence length="178" mass="19010">MDEQHSQHEDQGLDLKEIRQIVDLMSKNDLSFFHLEHGSFKIKLRRGTDVEAAKDLLSKMPVTQGAMAAAPMMAAPIAAAPVAPAPVAAAPAAAAPEAASSGPTINSPMVGTFYRSPGPKEKVFINVGDTVDENTVVCIIEAMKVMNEIKAEARGTIARILVDDAKPVQYGQALFELK</sequence>
<proteinExistence type="predicted"/>
<dbReference type="UniPathway" id="UPA00094"/>
<protein>
    <recommendedName>
        <fullName evidence="3 9">Biotin carboxyl carrier protein of acetyl-CoA carboxylase</fullName>
    </recommendedName>
</protein>
<dbReference type="GO" id="GO:0003989">
    <property type="term" value="F:acetyl-CoA carboxylase activity"/>
    <property type="evidence" value="ECO:0007669"/>
    <property type="project" value="InterPro"/>
</dbReference>
<keyword evidence="7 9" id="KW-0275">Fatty acid biosynthesis</keyword>
<dbReference type="InterPro" id="IPR011053">
    <property type="entry name" value="Single_hybrid_motif"/>
</dbReference>
<dbReference type="InterPro" id="IPR000089">
    <property type="entry name" value="Biotin_lipoyl"/>
</dbReference>
<evidence type="ECO:0000256" key="9">
    <source>
        <dbReference type="RuleBase" id="RU364072"/>
    </source>
</evidence>
<dbReference type="SUPFAM" id="SSF51230">
    <property type="entry name" value="Single hybrid motif"/>
    <property type="match status" value="1"/>
</dbReference>
<comment type="function">
    <text evidence="1 9">This protein is a component of the acetyl coenzyme A carboxylase complex; first, biotin carboxylase catalyzes the carboxylation of the carrier protein and then the transcarboxylase transfers the carboxyl group to form malonyl-CoA.</text>
</comment>
<dbReference type="AlphaFoldDB" id="A0A5R8KIA9"/>
<comment type="caution">
    <text evidence="11">The sequence shown here is derived from an EMBL/GenBank/DDBJ whole genome shotgun (WGS) entry which is preliminary data.</text>
</comment>
<evidence type="ECO:0000256" key="5">
    <source>
        <dbReference type="ARBA" id="ARBA00022832"/>
    </source>
</evidence>
<dbReference type="CDD" id="cd06850">
    <property type="entry name" value="biotinyl_domain"/>
    <property type="match status" value="1"/>
</dbReference>
<keyword evidence="6 9" id="KW-0443">Lipid metabolism</keyword>
<accession>A0A5R8KIA9</accession>
<name>A0A5R8KIA9_9BACT</name>
<evidence type="ECO:0000256" key="7">
    <source>
        <dbReference type="ARBA" id="ARBA00023160"/>
    </source>
</evidence>
<keyword evidence="4 9" id="KW-0444">Lipid biosynthesis</keyword>
<feature type="domain" description="Lipoyl-binding" evidence="10">
    <location>
        <begin position="102"/>
        <end position="178"/>
    </location>
</feature>
<dbReference type="OrthoDB" id="9811735at2"/>